<evidence type="ECO:0000259" key="5">
    <source>
        <dbReference type="PROSITE" id="PS50110"/>
    </source>
</evidence>
<dbReference type="EMBL" id="SACP01000006">
    <property type="protein sequence ID" value="RVU19333.1"/>
    <property type="molecule type" value="Genomic_DNA"/>
</dbReference>
<feature type="modified residue" description="4-aspartylphosphate" evidence="4">
    <location>
        <position position="56"/>
    </location>
</feature>
<dbReference type="OrthoDB" id="7979972at2"/>
<keyword evidence="3" id="KW-0804">Transcription</keyword>
<dbReference type="CDD" id="cd00156">
    <property type="entry name" value="REC"/>
    <property type="match status" value="2"/>
</dbReference>
<evidence type="ECO:0000313" key="7">
    <source>
        <dbReference type="Proteomes" id="UP000286997"/>
    </source>
</evidence>
<name>A0A3S2VBU4_9HYPH</name>
<protein>
    <submittedName>
        <fullName evidence="6">Response regulator</fullName>
    </submittedName>
</protein>
<dbReference type="SUPFAM" id="SSF52172">
    <property type="entry name" value="CheY-like"/>
    <property type="match status" value="2"/>
</dbReference>
<evidence type="ECO:0000256" key="1">
    <source>
        <dbReference type="ARBA" id="ARBA00022553"/>
    </source>
</evidence>
<sequence>MTDPLAVLIAEADGASRQSVAAMVRSDAPGTAVTEVGDGPAFERALAAPPDVIFLDVTLPGLNGASLAEWRRQAGAGKVVVLFSDLLSPHWHTTAARLGVYDVLIKPLTGQQIHNVLAAARVIRRPLNLLVVDPNRATRSVIRRLLDQSHFSFGIVEAESGRRALDLVAGQSFDLAIVDTGLTDCPALEVACQIEARRPGIKLILMGVGLAGQTRRLSAFGVSGVLSKPFQFIDVDQTIHAAFGLWHPYLINALQADRTRRARAVGEPA</sequence>
<reference evidence="6 7" key="1">
    <citation type="submission" date="2019-01" db="EMBL/GenBank/DDBJ databases">
        <authorList>
            <person name="Chen W.-M."/>
        </authorList>
    </citation>
    <scope>NUCLEOTIDE SEQUENCE [LARGE SCALE GENOMIC DNA]</scope>
    <source>
        <strain evidence="6 7">TER-1</strain>
    </source>
</reference>
<dbReference type="Proteomes" id="UP000286997">
    <property type="component" value="Unassembled WGS sequence"/>
</dbReference>
<dbReference type="InterPro" id="IPR001789">
    <property type="entry name" value="Sig_transdc_resp-reg_receiver"/>
</dbReference>
<evidence type="ECO:0000256" key="2">
    <source>
        <dbReference type="ARBA" id="ARBA00023015"/>
    </source>
</evidence>
<dbReference type="RefSeq" id="WP_127728268.1">
    <property type="nucleotide sequence ID" value="NZ_SACP01000006.1"/>
</dbReference>
<evidence type="ECO:0000256" key="3">
    <source>
        <dbReference type="ARBA" id="ARBA00023163"/>
    </source>
</evidence>
<organism evidence="6 7">
    <name type="scientific">Methylobacterium oryzihabitans</name>
    <dbReference type="NCBI Taxonomy" id="2499852"/>
    <lineage>
        <taxon>Bacteria</taxon>
        <taxon>Pseudomonadati</taxon>
        <taxon>Pseudomonadota</taxon>
        <taxon>Alphaproteobacteria</taxon>
        <taxon>Hyphomicrobiales</taxon>
        <taxon>Methylobacteriaceae</taxon>
        <taxon>Methylobacterium</taxon>
    </lineage>
</organism>
<dbReference type="InterPro" id="IPR011006">
    <property type="entry name" value="CheY-like_superfamily"/>
</dbReference>
<comment type="caution">
    <text evidence="6">The sequence shown here is derived from an EMBL/GenBank/DDBJ whole genome shotgun (WGS) entry which is preliminary data.</text>
</comment>
<dbReference type="AlphaFoldDB" id="A0A3S2VBU4"/>
<dbReference type="SMART" id="SM00448">
    <property type="entry name" value="REC"/>
    <property type="match status" value="2"/>
</dbReference>
<dbReference type="PANTHER" id="PTHR44591">
    <property type="entry name" value="STRESS RESPONSE REGULATOR PROTEIN 1"/>
    <property type="match status" value="1"/>
</dbReference>
<gene>
    <name evidence="6" type="ORF">EOE48_07995</name>
</gene>
<feature type="modified residue" description="4-aspartylphosphate" evidence="4">
    <location>
        <position position="179"/>
    </location>
</feature>
<dbReference type="PROSITE" id="PS50110">
    <property type="entry name" value="RESPONSE_REGULATORY"/>
    <property type="match status" value="2"/>
</dbReference>
<keyword evidence="1 4" id="KW-0597">Phosphoprotein</keyword>
<dbReference type="InterPro" id="IPR050595">
    <property type="entry name" value="Bact_response_regulator"/>
</dbReference>
<accession>A0A3S2VBU4</accession>
<dbReference type="Pfam" id="PF00072">
    <property type="entry name" value="Response_reg"/>
    <property type="match status" value="2"/>
</dbReference>
<proteinExistence type="predicted"/>
<feature type="domain" description="Response regulatory" evidence="5">
    <location>
        <begin position="6"/>
        <end position="121"/>
    </location>
</feature>
<dbReference type="GO" id="GO:0000160">
    <property type="term" value="P:phosphorelay signal transduction system"/>
    <property type="evidence" value="ECO:0007669"/>
    <property type="project" value="InterPro"/>
</dbReference>
<feature type="domain" description="Response regulatory" evidence="5">
    <location>
        <begin position="128"/>
        <end position="243"/>
    </location>
</feature>
<dbReference type="PANTHER" id="PTHR44591:SF3">
    <property type="entry name" value="RESPONSE REGULATORY DOMAIN-CONTAINING PROTEIN"/>
    <property type="match status" value="1"/>
</dbReference>
<evidence type="ECO:0000313" key="6">
    <source>
        <dbReference type="EMBL" id="RVU19333.1"/>
    </source>
</evidence>
<dbReference type="Gene3D" id="3.40.50.2300">
    <property type="match status" value="2"/>
</dbReference>
<keyword evidence="7" id="KW-1185">Reference proteome</keyword>
<keyword evidence="2" id="KW-0805">Transcription regulation</keyword>
<evidence type="ECO:0000256" key="4">
    <source>
        <dbReference type="PROSITE-ProRule" id="PRU00169"/>
    </source>
</evidence>